<evidence type="ECO:0000313" key="1">
    <source>
        <dbReference type="EMBL" id="EWH10997.1"/>
    </source>
</evidence>
<organism evidence="1 2">
    <name type="scientific">Catenovulum agarivorans DS-2</name>
    <dbReference type="NCBI Taxonomy" id="1328313"/>
    <lineage>
        <taxon>Bacteria</taxon>
        <taxon>Pseudomonadati</taxon>
        <taxon>Pseudomonadota</taxon>
        <taxon>Gammaproteobacteria</taxon>
        <taxon>Alteromonadales</taxon>
        <taxon>Alteromonadaceae</taxon>
        <taxon>Catenovulum</taxon>
    </lineage>
</organism>
<gene>
    <name evidence="1" type="ORF">DS2_05495</name>
</gene>
<dbReference type="InterPro" id="IPR006439">
    <property type="entry name" value="HAD-SF_hydro_IA"/>
</dbReference>
<sequence>MTPLILPNAKALLFDMDGTIFDSETIYCQAWVDTAAKFNQYFTAKMYDKFAGVRSAECYQIASEMFDTGVDMTHFIAAHQNSVAQLKMHNLQVKLGFDKFFQQCIDKNLPIALVTSTRREVAIKNFSNTDYLPYFDTLVCAEDVTLAKPDPECYLKACAALNVEPIDTLAFEDSNPGALSAIRAGCQTIIIPDYLPIEQNIANNATAVVDSFEQVRFA</sequence>
<comment type="caution">
    <text evidence="1">The sequence shown here is derived from an EMBL/GenBank/DDBJ whole genome shotgun (WGS) entry which is preliminary data.</text>
</comment>
<proteinExistence type="predicted"/>
<dbReference type="STRING" id="1328313.DS2_05495"/>
<dbReference type="InterPro" id="IPR023198">
    <property type="entry name" value="PGP-like_dom2"/>
</dbReference>
<protein>
    <submittedName>
        <fullName evidence="1">Hydrolase, HAD superfamily, IA subfamily protein</fullName>
    </submittedName>
</protein>
<dbReference type="OrthoDB" id="9800058at2"/>
<dbReference type="RefSeq" id="WP_035013673.1">
    <property type="nucleotide sequence ID" value="NZ_ARZY01000007.1"/>
</dbReference>
<dbReference type="SFLD" id="SFLDS00003">
    <property type="entry name" value="Haloacid_Dehalogenase"/>
    <property type="match status" value="1"/>
</dbReference>
<dbReference type="SUPFAM" id="SSF56784">
    <property type="entry name" value="HAD-like"/>
    <property type="match status" value="1"/>
</dbReference>
<dbReference type="EMBL" id="ARZY01000007">
    <property type="protein sequence ID" value="EWH10997.1"/>
    <property type="molecule type" value="Genomic_DNA"/>
</dbReference>
<dbReference type="Gene3D" id="3.40.50.1000">
    <property type="entry name" value="HAD superfamily/HAD-like"/>
    <property type="match status" value="1"/>
</dbReference>
<keyword evidence="1" id="KW-0378">Hydrolase</keyword>
<dbReference type="InterPro" id="IPR023214">
    <property type="entry name" value="HAD_sf"/>
</dbReference>
<dbReference type="PATRIC" id="fig|1328313.3.peg.1134"/>
<accession>W7QPT4</accession>
<dbReference type="PANTHER" id="PTHR18901:SF38">
    <property type="entry name" value="PSEUDOURIDINE-5'-PHOSPHATASE"/>
    <property type="match status" value="1"/>
</dbReference>
<dbReference type="Gene3D" id="1.10.150.240">
    <property type="entry name" value="Putative phosphatase, domain 2"/>
    <property type="match status" value="1"/>
</dbReference>
<dbReference type="AlphaFoldDB" id="W7QPT4"/>
<dbReference type="InterPro" id="IPR036412">
    <property type="entry name" value="HAD-like_sf"/>
</dbReference>
<reference evidence="1 2" key="1">
    <citation type="journal article" date="2014" name="Genome Announc.">
        <title>Draft Genome Sequence of the Agar-Degrading Bacterium Catenovulum sp. Strain DS-2, Isolated from Intestines of Haliotis diversicolor.</title>
        <authorList>
            <person name="Shan D."/>
            <person name="Li X."/>
            <person name="Gu Z."/>
            <person name="Wei G."/>
            <person name="Gao Z."/>
            <person name="Shao Z."/>
        </authorList>
    </citation>
    <scope>NUCLEOTIDE SEQUENCE [LARGE SCALE GENOMIC DNA]</scope>
    <source>
        <strain evidence="1 2">DS-2</strain>
    </source>
</reference>
<dbReference type="PANTHER" id="PTHR18901">
    <property type="entry name" value="2-DEOXYGLUCOSE-6-PHOSPHATE PHOSPHATASE 2"/>
    <property type="match status" value="1"/>
</dbReference>
<dbReference type="InterPro" id="IPR041492">
    <property type="entry name" value="HAD_2"/>
</dbReference>
<dbReference type="Proteomes" id="UP000019276">
    <property type="component" value="Unassembled WGS sequence"/>
</dbReference>
<dbReference type="NCBIfam" id="TIGR01509">
    <property type="entry name" value="HAD-SF-IA-v3"/>
    <property type="match status" value="1"/>
</dbReference>
<dbReference type="GO" id="GO:0016787">
    <property type="term" value="F:hydrolase activity"/>
    <property type="evidence" value="ECO:0007669"/>
    <property type="project" value="UniProtKB-KW"/>
</dbReference>
<name>W7QPT4_9ALTE</name>
<keyword evidence="2" id="KW-1185">Reference proteome</keyword>
<dbReference type="CDD" id="cd07505">
    <property type="entry name" value="HAD_BPGM-like"/>
    <property type="match status" value="1"/>
</dbReference>
<dbReference type="eggNOG" id="COG0637">
    <property type="taxonomic scope" value="Bacteria"/>
</dbReference>
<dbReference type="SFLD" id="SFLDG01129">
    <property type="entry name" value="C1.5:_HAD__Beta-PGM__Phosphata"/>
    <property type="match status" value="1"/>
</dbReference>
<dbReference type="Pfam" id="PF13419">
    <property type="entry name" value="HAD_2"/>
    <property type="match status" value="1"/>
</dbReference>
<evidence type="ECO:0000313" key="2">
    <source>
        <dbReference type="Proteomes" id="UP000019276"/>
    </source>
</evidence>